<name>A0A0P1G8B6_9RHOB</name>
<dbReference type="AlphaFoldDB" id="A0A0P1G8B6"/>
<organism evidence="2 3">
    <name type="scientific">Tropicibacter naphthalenivorans</name>
    <dbReference type="NCBI Taxonomy" id="441103"/>
    <lineage>
        <taxon>Bacteria</taxon>
        <taxon>Pseudomonadati</taxon>
        <taxon>Pseudomonadota</taxon>
        <taxon>Alphaproteobacteria</taxon>
        <taxon>Rhodobacterales</taxon>
        <taxon>Roseobacteraceae</taxon>
        <taxon>Tropicibacter</taxon>
    </lineage>
</organism>
<dbReference type="RefSeq" id="WP_058247197.1">
    <property type="nucleotide sequence ID" value="NZ_CYSE01000003.1"/>
</dbReference>
<evidence type="ECO:0000313" key="3">
    <source>
        <dbReference type="Proteomes" id="UP000054935"/>
    </source>
</evidence>
<dbReference type="OrthoDB" id="7862519at2"/>
<accession>A0A0P1G8B6</accession>
<dbReference type="EMBL" id="CYSE01000003">
    <property type="protein sequence ID" value="CUH77877.1"/>
    <property type="molecule type" value="Genomic_DNA"/>
</dbReference>
<keyword evidence="1" id="KW-0812">Transmembrane</keyword>
<proteinExistence type="predicted"/>
<sequence length="161" mass="17217">MQDTEIARVSASAPRRVIGVAAMMGLGALLLYVALATPPSLMWQAFLVVLGIAALWGGQMLWQATGHALILTEEALVDSDGTVVARLEDIAKVDRSPFALKPSNGFLLILKEPSSRVWRPGLWWRTGKRVAVGGVTSGAETKPVADMIALRIAPPMGFDPE</sequence>
<dbReference type="STRING" id="441103.TRN7648_01667"/>
<protein>
    <submittedName>
        <fullName evidence="2">Uncharacterized protein</fullName>
    </submittedName>
</protein>
<feature type="transmembrane region" description="Helical" evidence="1">
    <location>
        <begin position="41"/>
        <end position="62"/>
    </location>
</feature>
<evidence type="ECO:0000256" key="1">
    <source>
        <dbReference type="SAM" id="Phobius"/>
    </source>
</evidence>
<evidence type="ECO:0000313" key="2">
    <source>
        <dbReference type="EMBL" id="CUH77877.1"/>
    </source>
</evidence>
<feature type="transmembrane region" description="Helical" evidence="1">
    <location>
        <begin position="17"/>
        <end position="35"/>
    </location>
</feature>
<dbReference type="Proteomes" id="UP000054935">
    <property type="component" value="Unassembled WGS sequence"/>
</dbReference>
<reference evidence="2 3" key="1">
    <citation type="submission" date="2015-09" db="EMBL/GenBank/DDBJ databases">
        <authorList>
            <consortium name="Swine Surveillance"/>
        </authorList>
    </citation>
    <scope>NUCLEOTIDE SEQUENCE [LARGE SCALE GENOMIC DNA]</scope>
    <source>
        <strain evidence="2 3">CECT 7648</strain>
    </source>
</reference>
<keyword evidence="1" id="KW-1133">Transmembrane helix</keyword>
<keyword evidence="1" id="KW-0472">Membrane</keyword>
<gene>
    <name evidence="2" type="ORF">TRN7648_01667</name>
</gene>
<keyword evidence="3" id="KW-1185">Reference proteome</keyword>